<dbReference type="EMBL" id="CP061799">
    <property type="protein sequence ID" value="QTA78245.1"/>
    <property type="molecule type" value="Genomic_DNA"/>
</dbReference>
<evidence type="ECO:0000256" key="3">
    <source>
        <dbReference type="PROSITE-ProRule" id="PRU00339"/>
    </source>
</evidence>
<feature type="repeat" description="TPR" evidence="3">
    <location>
        <begin position="212"/>
        <end position="245"/>
    </location>
</feature>
<proteinExistence type="predicted"/>
<dbReference type="KEGG" id="dli:dnl_04650"/>
<feature type="repeat" description="TPR" evidence="3">
    <location>
        <begin position="246"/>
        <end position="279"/>
    </location>
</feature>
<reference evidence="5" key="1">
    <citation type="journal article" date="2021" name="Microb. Physiol.">
        <title>Proteogenomic Insights into the Physiology of Marine, Sulfate-Reducing, Filamentous Desulfonema limicola and Desulfonema magnum.</title>
        <authorList>
            <person name="Schnaars V."/>
            <person name="Wohlbrand L."/>
            <person name="Scheve S."/>
            <person name="Hinrichs C."/>
            <person name="Reinhardt R."/>
            <person name="Rabus R."/>
        </authorList>
    </citation>
    <scope>NUCLEOTIDE SEQUENCE</scope>
    <source>
        <strain evidence="5">5ac10</strain>
    </source>
</reference>
<accession>A0A975B3R5</accession>
<dbReference type="AlphaFoldDB" id="A0A975B3R5"/>
<dbReference type="Proteomes" id="UP000663720">
    <property type="component" value="Chromosome"/>
</dbReference>
<evidence type="ECO:0000259" key="4">
    <source>
        <dbReference type="Pfam" id="PF10544"/>
    </source>
</evidence>
<keyword evidence="2 3" id="KW-0802">TPR repeat</keyword>
<dbReference type="SMART" id="SM00028">
    <property type="entry name" value="TPR"/>
    <property type="match status" value="5"/>
</dbReference>
<dbReference type="Pfam" id="PF10544">
    <property type="entry name" value="T5orf172"/>
    <property type="match status" value="1"/>
</dbReference>
<dbReference type="InterPro" id="IPR019734">
    <property type="entry name" value="TPR_rpt"/>
</dbReference>
<protein>
    <submittedName>
        <fullName evidence="5">Bacteriophage T5/ORF172 and tetratricopeptide domains-containing protein</fullName>
    </submittedName>
</protein>
<evidence type="ECO:0000256" key="2">
    <source>
        <dbReference type="ARBA" id="ARBA00022803"/>
    </source>
</evidence>
<keyword evidence="1" id="KW-0677">Repeat</keyword>
<dbReference type="Pfam" id="PF13431">
    <property type="entry name" value="TPR_17"/>
    <property type="match status" value="1"/>
</dbReference>
<dbReference type="InterPro" id="IPR011990">
    <property type="entry name" value="TPR-like_helical_dom_sf"/>
</dbReference>
<feature type="repeat" description="TPR" evidence="3">
    <location>
        <begin position="110"/>
        <end position="143"/>
    </location>
</feature>
<dbReference type="Gene3D" id="1.25.40.10">
    <property type="entry name" value="Tetratricopeptide repeat domain"/>
    <property type="match status" value="3"/>
</dbReference>
<feature type="repeat" description="TPR" evidence="3">
    <location>
        <begin position="178"/>
        <end position="211"/>
    </location>
</feature>
<dbReference type="SUPFAM" id="SSF48452">
    <property type="entry name" value="TPR-like"/>
    <property type="match status" value="1"/>
</dbReference>
<evidence type="ECO:0000313" key="5">
    <source>
        <dbReference type="EMBL" id="QTA78245.1"/>
    </source>
</evidence>
<dbReference type="PROSITE" id="PS50005">
    <property type="entry name" value="TPR"/>
    <property type="match status" value="5"/>
</dbReference>
<dbReference type="PANTHER" id="PTHR44858">
    <property type="entry name" value="TETRATRICOPEPTIDE REPEAT PROTEIN 6"/>
    <property type="match status" value="1"/>
</dbReference>
<name>A0A975B3R5_9BACT</name>
<dbReference type="PROSITE" id="PS50293">
    <property type="entry name" value="TPR_REGION"/>
    <property type="match status" value="4"/>
</dbReference>
<feature type="repeat" description="TPR" evidence="3">
    <location>
        <begin position="144"/>
        <end position="177"/>
    </location>
</feature>
<feature type="domain" description="Bacteriophage T5 Orf172 DNA-binding" evidence="4">
    <location>
        <begin position="4"/>
        <end position="88"/>
    </location>
</feature>
<dbReference type="PANTHER" id="PTHR44858:SF1">
    <property type="entry name" value="UDP-N-ACETYLGLUCOSAMINE--PEPTIDE N-ACETYLGLUCOSAMINYLTRANSFERASE SPINDLY-RELATED"/>
    <property type="match status" value="1"/>
</dbReference>
<keyword evidence="6" id="KW-1185">Reference proteome</keyword>
<dbReference type="Pfam" id="PF00515">
    <property type="entry name" value="TPR_1"/>
    <property type="match status" value="1"/>
</dbReference>
<gene>
    <name evidence="5" type="ORF">dnl_04650</name>
</gene>
<sequence>MNKGYLYILINPALPEKLIKIGKSTSVPPRVNPSSLTSDIPHIVYDIQVQDCDKAEMLVNKQLKKYRHKKYQDFYNLPVDKAVQIIKESAEQLDKLEYYKKAIELDPNNSAFYNNLGCIYDRLNNSTAAINAYKKAIELDPGNAILFNNLGCNYGKLGLYRKAIDSFKESIQINPDFIKSYFDLGFSYGQLGVHKEAVKAFKIAIKINPNIAQLHYNLGYSYNKLNLHKEAINAFNNAVNVNPKYINAHYSLGIKYLNTDDKENALKKYKDLKKLDKHKAKELFNLIYKQYRK</sequence>
<dbReference type="InterPro" id="IPR050498">
    <property type="entry name" value="Ycf3"/>
</dbReference>
<organism evidence="5 6">
    <name type="scientific">Desulfonema limicola</name>
    <dbReference type="NCBI Taxonomy" id="45656"/>
    <lineage>
        <taxon>Bacteria</taxon>
        <taxon>Pseudomonadati</taxon>
        <taxon>Thermodesulfobacteriota</taxon>
        <taxon>Desulfobacteria</taxon>
        <taxon>Desulfobacterales</taxon>
        <taxon>Desulfococcaceae</taxon>
        <taxon>Desulfonema</taxon>
    </lineage>
</organism>
<evidence type="ECO:0000256" key="1">
    <source>
        <dbReference type="ARBA" id="ARBA00022737"/>
    </source>
</evidence>
<dbReference type="InterPro" id="IPR018306">
    <property type="entry name" value="Phage_T5_Orf172_DNA-bd"/>
</dbReference>
<evidence type="ECO:0000313" key="6">
    <source>
        <dbReference type="Proteomes" id="UP000663720"/>
    </source>
</evidence>
<dbReference type="Pfam" id="PF13414">
    <property type="entry name" value="TPR_11"/>
    <property type="match status" value="1"/>
</dbReference>
<dbReference type="RefSeq" id="WP_207690132.1">
    <property type="nucleotide sequence ID" value="NZ_CP061799.1"/>
</dbReference>